<proteinExistence type="predicted"/>
<dbReference type="GO" id="GO:0035435">
    <property type="term" value="P:phosphate ion transmembrane transport"/>
    <property type="evidence" value="ECO:0007669"/>
    <property type="project" value="TreeGrafter"/>
</dbReference>
<dbReference type="InterPro" id="IPR001204">
    <property type="entry name" value="Phos_transporter"/>
</dbReference>
<dbReference type="GO" id="GO:0005315">
    <property type="term" value="F:phosphate transmembrane transporter activity"/>
    <property type="evidence" value="ECO:0007669"/>
    <property type="project" value="InterPro"/>
</dbReference>
<keyword evidence="4 6" id="KW-1133">Transmembrane helix</keyword>
<dbReference type="AlphaFoldDB" id="B8JBU3"/>
<keyword evidence="3 6" id="KW-0812">Transmembrane</keyword>
<feature type="transmembrane region" description="Helical" evidence="6">
    <location>
        <begin position="232"/>
        <end position="254"/>
    </location>
</feature>
<dbReference type="GO" id="GO:0016020">
    <property type="term" value="C:membrane"/>
    <property type="evidence" value="ECO:0007669"/>
    <property type="project" value="UniProtKB-SubCell"/>
</dbReference>
<accession>B8JBU3</accession>
<evidence type="ECO:0000256" key="6">
    <source>
        <dbReference type="SAM" id="Phobius"/>
    </source>
</evidence>
<evidence type="ECO:0000256" key="3">
    <source>
        <dbReference type="ARBA" id="ARBA00022692"/>
    </source>
</evidence>
<feature type="transmembrane region" description="Helical" evidence="6">
    <location>
        <begin position="116"/>
        <end position="136"/>
    </location>
</feature>
<evidence type="ECO:0000256" key="5">
    <source>
        <dbReference type="ARBA" id="ARBA00023136"/>
    </source>
</evidence>
<evidence type="ECO:0000256" key="1">
    <source>
        <dbReference type="ARBA" id="ARBA00004141"/>
    </source>
</evidence>
<name>B8JBU3_ANAD2</name>
<evidence type="ECO:0000313" key="7">
    <source>
        <dbReference type="EMBL" id="ACL67701.1"/>
    </source>
</evidence>
<dbReference type="KEGG" id="acp:A2cp1_4384"/>
<reference evidence="7" key="1">
    <citation type="submission" date="2009-01" db="EMBL/GenBank/DDBJ databases">
        <title>Complete sequence of Anaeromyxobacter dehalogenans 2CP-1.</title>
        <authorList>
            <consortium name="US DOE Joint Genome Institute"/>
            <person name="Lucas S."/>
            <person name="Copeland A."/>
            <person name="Lapidus A."/>
            <person name="Glavina del Rio T."/>
            <person name="Dalin E."/>
            <person name="Tice H."/>
            <person name="Bruce D."/>
            <person name="Goodwin L."/>
            <person name="Pitluck S."/>
            <person name="Saunders E."/>
            <person name="Brettin T."/>
            <person name="Detter J.C."/>
            <person name="Han C."/>
            <person name="Larimer F."/>
            <person name="Land M."/>
            <person name="Hauser L."/>
            <person name="Kyrpides N."/>
            <person name="Ovchinnikova G."/>
            <person name="Beliaev A.S."/>
            <person name="Richardson P."/>
        </authorList>
    </citation>
    <scope>NUCLEOTIDE SEQUENCE</scope>
    <source>
        <strain evidence="7">2CP-1</strain>
    </source>
</reference>
<protein>
    <submittedName>
        <fullName evidence="7">Phosphate transporter</fullName>
    </submittedName>
</protein>
<evidence type="ECO:0000313" key="8">
    <source>
        <dbReference type="Proteomes" id="UP000007089"/>
    </source>
</evidence>
<dbReference type="HOGENOM" id="CLU_015355_1_1_7"/>
<comment type="subcellular location">
    <subcellularLocation>
        <location evidence="1">Membrane</location>
        <topology evidence="1">Multi-pass membrane protein</topology>
    </subcellularLocation>
</comment>
<feature type="transmembrane region" description="Helical" evidence="6">
    <location>
        <begin position="143"/>
        <end position="169"/>
    </location>
</feature>
<sequence>MLILVILLVLVALAFDFINGFHDAANSIATVVSTRVLSPLVAVAWAAFFNFISAMPVLWGAELKVAATMGKGIVHFEQLKAGGISLVLMVVFAALMGAIVWNLLTWWWGLPSSSSHALAGGMIGASLPPLGFAGLIPSGILKIVAFIVLSPLIGMVLGSLMMVATAWIVRKNTPARVDRWFRRLQLVSAAIFSYSHGTNDAQKVMGIISVILYGTIWADRAAMTPGHFPVPFWVVLSCHAAIGLGTMFGGWRIVRTMGHNLTKLQPIGGFCAETGGGVTILALAHFGIPVSTTHTITGAIVGVGSTKGTRAVRWGVAGRIIWAWVFTIPAAAIVAGVIFLVTRAIVGVVGVG</sequence>
<dbReference type="RefSeq" id="WP_015935389.1">
    <property type="nucleotide sequence ID" value="NC_011891.1"/>
</dbReference>
<feature type="transmembrane region" description="Helical" evidence="6">
    <location>
        <begin position="82"/>
        <end position="104"/>
    </location>
</feature>
<dbReference type="Proteomes" id="UP000007089">
    <property type="component" value="Chromosome"/>
</dbReference>
<organism evidence="7 8">
    <name type="scientific">Anaeromyxobacter dehalogenans (strain ATCC BAA-258 / DSM 21875 / 2CP-1)</name>
    <dbReference type="NCBI Taxonomy" id="455488"/>
    <lineage>
        <taxon>Bacteria</taxon>
        <taxon>Pseudomonadati</taxon>
        <taxon>Myxococcota</taxon>
        <taxon>Myxococcia</taxon>
        <taxon>Myxococcales</taxon>
        <taxon>Cystobacterineae</taxon>
        <taxon>Anaeromyxobacteraceae</taxon>
        <taxon>Anaeromyxobacter</taxon>
    </lineage>
</organism>
<dbReference type="PANTHER" id="PTHR11101:SF80">
    <property type="entry name" value="PHOSPHATE TRANSPORTER"/>
    <property type="match status" value="1"/>
</dbReference>
<gene>
    <name evidence="7" type="ordered locus">A2cp1_4384</name>
</gene>
<dbReference type="EMBL" id="CP001359">
    <property type="protein sequence ID" value="ACL67701.1"/>
    <property type="molecule type" value="Genomic_DNA"/>
</dbReference>
<dbReference type="Pfam" id="PF01384">
    <property type="entry name" value="PHO4"/>
    <property type="match status" value="1"/>
</dbReference>
<evidence type="ECO:0000256" key="4">
    <source>
        <dbReference type="ARBA" id="ARBA00022989"/>
    </source>
</evidence>
<evidence type="ECO:0000256" key="2">
    <source>
        <dbReference type="ARBA" id="ARBA00022448"/>
    </source>
</evidence>
<feature type="transmembrane region" description="Helical" evidence="6">
    <location>
        <begin position="38"/>
        <end position="61"/>
    </location>
</feature>
<dbReference type="PANTHER" id="PTHR11101">
    <property type="entry name" value="PHOSPHATE TRANSPORTER"/>
    <property type="match status" value="1"/>
</dbReference>
<keyword evidence="8" id="KW-1185">Reference proteome</keyword>
<keyword evidence="2" id="KW-0813">Transport</keyword>
<feature type="transmembrane region" description="Helical" evidence="6">
    <location>
        <begin position="320"/>
        <end position="346"/>
    </location>
</feature>
<keyword evidence="5 6" id="KW-0472">Membrane</keyword>